<evidence type="ECO:0000256" key="4">
    <source>
        <dbReference type="ARBA" id="ARBA00022692"/>
    </source>
</evidence>
<keyword evidence="6 7" id="KW-0472">Membrane</keyword>
<name>A0ABN3UNV8_9MICO</name>
<comment type="similarity">
    <text evidence="2">Belongs to the UPF0702 family.</text>
</comment>
<evidence type="ECO:0000256" key="1">
    <source>
        <dbReference type="ARBA" id="ARBA00004651"/>
    </source>
</evidence>
<keyword evidence="3" id="KW-1003">Cell membrane</keyword>
<evidence type="ECO:0000256" key="7">
    <source>
        <dbReference type="SAM" id="Phobius"/>
    </source>
</evidence>
<evidence type="ECO:0000313" key="10">
    <source>
        <dbReference type="Proteomes" id="UP001501326"/>
    </source>
</evidence>
<evidence type="ECO:0000256" key="6">
    <source>
        <dbReference type="ARBA" id="ARBA00023136"/>
    </source>
</evidence>
<feature type="domain" description="YetF C-terminal" evidence="8">
    <location>
        <begin position="110"/>
        <end position="178"/>
    </location>
</feature>
<dbReference type="EMBL" id="BAAARN010000001">
    <property type="protein sequence ID" value="GAA2736340.1"/>
    <property type="molecule type" value="Genomic_DNA"/>
</dbReference>
<sequence length="208" mass="22092">MIQHVSAVLTDTLAAAPAGIGGDLFDLQMPVLEKVIRTVVIYLGIALVIRVAGKRLMAQMNSLDLVVVLLLSNVVQNAIIGEDNSLLGGLIGAAVLVSFNAVLDHWSMRSPRLAWLLSGRSTEVLTDGVLDRKALHHLGMTEEELTNAVQQQGATTLSQVRRVALEPGGSVTVELRPDAHAATIADLRRAVDALTEQLRQTPPAATGS</sequence>
<feature type="transmembrane region" description="Helical" evidence="7">
    <location>
        <begin position="86"/>
        <end position="103"/>
    </location>
</feature>
<protein>
    <recommendedName>
        <fullName evidence="8">YetF C-terminal domain-containing protein</fullName>
    </recommendedName>
</protein>
<dbReference type="Pfam" id="PF04239">
    <property type="entry name" value="DUF421"/>
    <property type="match status" value="1"/>
</dbReference>
<dbReference type="Proteomes" id="UP001501326">
    <property type="component" value="Unassembled WGS sequence"/>
</dbReference>
<feature type="transmembrane region" description="Helical" evidence="7">
    <location>
        <begin position="35"/>
        <end position="53"/>
    </location>
</feature>
<dbReference type="PANTHER" id="PTHR34582:SF2">
    <property type="entry name" value="UPF0702 TRANSMEMBRANE PROTEIN YDFR"/>
    <property type="match status" value="1"/>
</dbReference>
<organism evidence="9 10">
    <name type="scientific">Pedococcus aerophilus</name>
    <dbReference type="NCBI Taxonomy" id="436356"/>
    <lineage>
        <taxon>Bacteria</taxon>
        <taxon>Bacillati</taxon>
        <taxon>Actinomycetota</taxon>
        <taxon>Actinomycetes</taxon>
        <taxon>Micrococcales</taxon>
        <taxon>Intrasporangiaceae</taxon>
        <taxon>Pedococcus</taxon>
    </lineage>
</organism>
<evidence type="ECO:0000259" key="8">
    <source>
        <dbReference type="Pfam" id="PF04239"/>
    </source>
</evidence>
<dbReference type="InterPro" id="IPR007353">
    <property type="entry name" value="DUF421"/>
</dbReference>
<comment type="subcellular location">
    <subcellularLocation>
        <location evidence="1">Cell membrane</location>
        <topology evidence="1">Multi-pass membrane protein</topology>
    </subcellularLocation>
</comment>
<keyword evidence="4 7" id="KW-0812">Transmembrane</keyword>
<keyword evidence="5 7" id="KW-1133">Transmembrane helix</keyword>
<accession>A0ABN3UNV8</accession>
<dbReference type="RefSeq" id="WP_344192859.1">
    <property type="nucleotide sequence ID" value="NZ_BAAARN010000001.1"/>
</dbReference>
<gene>
    <name evidence="9" type="ORF">GCM10009867_20810</name>
</gene>
<comment type="caution">
    <text evidence="9">The sequence shown here is derived from an EMBL/GenBank/DDBJ whole genome shotgun (WGS) entry which is preliminary data.</text>
</comment>
<evidence type="ECO:0000256" key="2">
    <source>
        <dbReference type="ARBA" id="ARBA00006448"/>
    </source>
</evidence>
<dbReference type="Gene3D" id="3.30.240.20">
    <property type="entry name" value="bsu07140 like domains"/>
    <property type="match status" value="1"/>
</dbReference>
<dbReference type="PANTHER" id="PTHR34582">
    <property type="entry name" value="UPF0702 TRANSMEMBRANE PROTEIN YCAP"/>
    <property type="match status" value="1"/>
</dbReference>
<evidence type="ECO:0000256" key="3">
    <source>
        <dbReference type="ARBA" id="ARBA00022475"/>
    </source>
</evidence>
<keyword evidence="10" id="KW-1185">Reference proteome</keyword>
<dbReference type="InterPro" id="IPR023090">
    <property type="entry name" value="UPF0702_alpha/beta_dom_sf"/>
</dbReference>
<evidence type="ECO:0000256" key="5">
    <source>
        <dbReference type="ARBA" id="ARBA00022989"/>
    </source>
</evidence>
<evidence type="ECO:0000313" key="9">
    <source>
        <dbReference type="EMBL" id="GAA2736340.1"/>
    </source>
</evidence>
<proteinExistence type="inferred from homology"/>
<reference evidence="9 10" key="1">
    <citation type="journal article" date="2019" name="Int. J. Syst. Evol. Microbiol.">
        <title>The Global Catalogue of Microorganisms (GCM) 10K type strain sequencing project: providing services to taxonomists for standard genome sequencing and annotation.</title>
        <authorList>
            <consortium name="The Broad Institute Genomics Platform"/>
            <consortium name="The Broad Institute Genome Sequencing Center for Infectious Disease"/>
            <person name="Wu L."/>
            <person name="Ma J."/>
        </authorList>
    </citation>
    <scope>NUCLEOTIDE SEQUENCE [LARGE SCALE GENOMIC DNA]</scope>
    <source>
        <strain evidence="9 10">JCM 16378</strain>
    </source>
</reference>